<gene>
    <name evidence="1" type="ORF">J2T23_003267</name>
</gene>
<protein>
    <submittedName>
        <fullName evidence="1">Uncharacterized protein</fullName>
    </submittedName>
</protein>
<dbReference type="AlphaFoldDB" id="A0AAJ1WGS4"/>
<dbReference type="EMBL" id="JAUSTB010000012">
    <property type="protein sequence ID" value="MDQ0147357.1"/>
    <property type="molecule type" value="Genomic_DNA"/>
</dbReference>
<reference evidence="1 2" key="1">
    <citation type="submission" date="2023-07" db="EMBL/GenBank/DDBJ databases">
        <title>Sorghum-associated microbial communities from plants grown in Nebraska, USA.</title>
        <authorList>
            <person name="Schachtman D."/>
        </authorList>
    </citation>
    <scope>NUCLEOTIDE SEQUENCE [LARGE SCALE GENOMIC DNA]</scope>
    <source>
        <strain evidence="1 2">DS1001</strain>
    </source>
</reference>
<accession>A0AAJ1WGS4</accession>
<evidence type="ECO:0000313" key="1">
    <source>
        <dbReference type="EMBL" id="MDQ0147357.1"/>
    </source>
</evidence>
<dbReference type="RefSeq" id="WP_307361614.1">
    <property type="nucleotide sequence ID" value="NZ_JAUSTB010000012.1"/>
</dbReference>
<name>A0AAJ1WGS4_9MICC</name>
<keyword evidence="2" id="KW-1185">Reference proteome</keyword>
<proteinExistence type="predicted"/>
<organism evidence="1 2">
    <name type="scientific">Pseudarthrobacter niigatensis</name>
    <dbReference type="NCBI Taxonomy" id="369935"/>
    <lineage>
        <taxon>Bacteria</taxon>
        <taxon>Bacillati</taxon>
        <taxon>Actinomycetota</taxon>
        <taxon>Actinomycetes</taxon>
        <taxon>Micrococcales</taxon>
        <taxon>Micrococcaceae</taxon>
        <taxon>Pseudarthrobacter</taxon>
    </lineage>
</organism>
<sequence length="105" mass="11623">MAGFVQIIEFNSSRINEIVDLGRPARTGESSPATFRRIIGAADRDKPGHYFTIVDFDSYESAMENSNRPETSDFAAKMAELCDGPVTFHNLDIMWEDTGTDEGNG</sequence>
<evidence type="ECO:0000313" key="2">
    <source>
        <dbReference type="Proteomes" id="UP001239267"/>
    </source>
</evidence>
<dbReference type="Proteomes" id="UP001239267">
    <property type="component" value="Unassembled WGS sequence"/>
</dbReference>
<comment type="caution">
    <text evidence="1">The sequence shown here is derived from an EMBL/GenBank/DDBJ whole genome shotgun (WGS) entry which is preliminary data.</text>
</comment>